<sequence>MRLAWAAALGVAAHAIPAAAQDRGLAATIEAASDERRRGLSWSDGDPVLRGTLSVPVTSGLSLDGAATTLWGSTRHGGADAAIDIGPSWSQQIGGWRLTAQGRYHLFPGASDQGYGEVGAQAGFLIGPASVDIAAHYAPRQSAIGGDNLYVSAAAAVAVPGTPFTVSGHVGRSSGSVRDPVAAARLRPDGSYWDHGVALDWYRGQWFAGIRYAGSSIDGPARTHAGDRLIARVGFSL</sequence>
<proteinExistence type="predicted"/>
<feature type="chain" id="PRO_5046982805" description="Porin domain-containing protein" evidence="1">
    <location>
        <begin position="21"/>
        <end position="237"/>
    </location>
</feature>
<keyword evidence="1" id="KW-0732">Signal</keyword>
<evidence type="ECO:0008006" key="4">
    <source>
        <dbReference type="Google" id="ProtNLM"/>
    </source>
</evidence>
<gene>
    <name evidence="2" type="ORF">J2W40_000894</name>
</gene>
<dbReference type="InterPro" id="IPR010239">
    <property type="entry name" value="CHP02001"/>
</dbReference>
<reference evidence="2 3" key="1">
    <citation type="submission" date="2023-07" db="EMBL/GenBank/DDBJ databases">
        <title>Sorghum-associated microbial communities from plants grown in Nebraska, USA.</title>
        <authorList>
            <person name="Schachtman D."/>
        </authorList>
    </citation>
    <scope>NUCLEOTIDE SEQUENCE [LARGE SCALE GENOMIC DNA]</scope>
    <source>
        <strain evidence="2 3">4256</strain>
    </source>
</reference>
<keyword evidence="3" id="KW-1185">Reference proteome</keyword>
<evidence type="ECO:0000313" key="2">
    <source>
        <dbReference type="EMBL" id="MDR7154091.1"/>
    </source>
</evidence>
<evidence type="ECO:0000256" key="1">
    <source>
        <dbReference type="SAM" id="SignalP"/>
    </source>
</evidence>
<organism evidence="2 3">
    <name type="scientific">Sphingobium xenophagum</name>
    <dbReference type="NCBI Taxonomy" id="121428"/>
    <lineage>
        <taxon>Bacteria</taxon>
        <taxon>Pseudomonadati</taxon>
        <taxon>Pseudomonadota</taxon>
        <taxon>Alphaproteobacteria</taxon>
        <taxon>Sphingomonadales</taxon>
        <taxon>Sphingomonadaceae</taxon>
        <taxon>Sphingobium</taxon>
    </lineage>
</organism>
<accession>A0ABU1WXQ7</accession>
<comment type="caution">
    <text evidence="2">The sequence shown here is derived from an EMBL/GenBank/DDBJ whole genome shotgun (WGS) entry which is preliminary data.</text>
</comment>
<dbReference type="Pfam" id="PF09694">
    <property type="entry name" value="Gcw_chp"/>
    <property type="match status" value="1"/>
</dbReference>
<protein>
    <recommendedName>
        <fullName evidence="4">Porin domain-containing protein</fullName>
    </recommendedName>
</protein>
<dbReference type="EMBL" id="JAVDWV010000003">
    <property type="protein sequence ID" value="MDR7154091.1"/>
    <property type="molecule type" value="Genomic_DNA"/>
</dbReference>
<name>A0ABU1WXQ7_SPHXE</name>
<evidence type="ECO:0000313" key="3">
    <source>
        <dbReference type="Proteomes" id="UP001267638"/>
    </source>
</evidence>
<dbReference type="Proteomes" id="UP001267638">
    <property type="component" value="Unassembled WGS sequence"/>
</dbReference>
<feature type="signal peptide" evidence="1">
    <location>
        <begin position="1"/>
        <end position="20"/>
    </location>
</feature>